<gene>
    <name evidence="12" type="ORF">CYFA0S_13e01156g</name>
</gene>
<dbReference type="GO" id="GO:0005628">
    <property type="term" value="C:prospore membrane"/>
    <property type="evidence" value="ECO:0007669"/>
    <property type="project" value="UniProtKB-ARBA"/>
</dbReference>
<dbReference type="InterPro" id="IPR000727">
    <property type="entry name" value="T_SNARE_dom"/>
</dbReference>
<evidence type="ECO:0000256" key="3">
    <source>
        <dbReference type="ARBA" id="ARBA00022692"/>
    </source>
</evidence>
<dbReference type="PhylomeDB" id="A0A061B7X5"/>
<keyword evidence="6 9" id="KW-0472">Membrane</keyword>
<dbReference type="OrthoDB" id="10255013at2759"/>
<dbReference type="AlphaFoldDB" id="A0A061B7X5"/>
<feature type="chain" id="PRO_5001598678" evidence="10">
    <location>
        <begin position="33"/>
        <end position="312"/>
    </location>
</feature>
<dbReference type="GO" id="GO:0048278">
    <property type="term" value="P:vesicle docking"/>
    <property type="evidence" value="ECO:0007669"/>
    <property type="project" value="TreeGrafter"/>
</dbReference>
<dbReference type="GO" id="GO:0006906">
    <property type="term" value="P:vesicle fusion"/>
    <property type="evidence" value="ECO:0007669"/>
    <property type="project" value="TreeGrafter"/>
</dbReference>
<dbReference type="GO" id="GO:0006887">
    <property type="term" value="P:exocytosis"/>
    <property type="evidence" value="ECO:0007669"/>
    <property type="project" value="TreeGrafter"/>
</dbReference>
<dbReference type="GO" id="GO:0000149">
    <property type="term" value="F:SNARE binding"/>
    <property type="evidence" value="ECO:0007669"/>
    <property type="project" value="TreeGrafter"/>
</dbReference>
<name>A0A061B7X5_CYBFA</name>
<dbReference type="EMBL" id="LK052898">
    <property type="protein sequence ID" value="CDR43983.1"/>
    <property type="molecule type" value="Genomic_DNA"/>
</dbReference>
<comment type="similarity">
    <text evidence="2">Belongs to the syntaxin family.</text>
</comment>
<dbReference type="FunFam" id="1.20.58.70:FF:000008">
    <property type="entry name" value="Syntaxin family protein"/>
    <property type="match status" value="1"/>
</dbReference>
<keyword evidence="5 8" id="KW-0175">Coiled coil</keyword>
<dbReference type="PROSITE" id="PS50192">
    <property type="entry name" value="T_SNARE"/>
    <property type="match status" value="1"/>
</dbReference>
<dbReference type="PANTHER" id="PTHR19957:SF307">
    <property type="entry name" value="PROTEIN SSO1-RELATED"/>
    <property type="match status" value="1"/>
</dbReference>
<dbReference type="InterPro" id="IPR006011">
    <property type="entry name" value="Syntaxin_N"/>
</dbReference>
<dbReference type="GO" id="GO:0006886">
    <property type="term" value="P:intracellular protein transport"/>
    <property type="evidence" value="ECO:0007669"/>
    <property type="project" value="TreeGrafter"/>
</dbReference>
<keyword evidence="4 9" id="KW-1133">Transmembrane helix</keyword>
<evidence type="ECO:0000256" key="7">
    <source>
        <dbReference type="ARBA" id="ARBA00053564"/>
    </source>
</evidence>
<evidence type="ECO:0000256" key="1">
    <source>
        <dbReference type="ARBA" id="ARBA00004211"/>
    </source>
</evidence>
<evidence type="ECO:0000259" key="11">
    <source>
        <dbReference type="PROSITE" id="PS50192"/>
    </source>
</evidence>
<dbReference type="GO" id="GO:0031201">
    <property type="term" value="C:SNARE complex"/>
    <property type="evidence" value="ECO:0007669"/>
    <property type="project" value="TreeGrafter"/>
</dbReference>
<feature type="domain" description="T-SNARE coiled-coil homology" evidence="11">
    <location>
        <begin position="212"/>
        <end position="274"/>
    </location>
</feature>
<evidence type="ECO:0000256" key="4">
    <source>
        <dbReference type="ARBA" id="ARBA00022989"/>
    </source>
</evidence>
<evidence type="ECO:0000256" key="6">
    <source>
        <dbReference type="ARBA" id="ARBA00023136"/>
    </source>
</evidence>
<comment type="subcellular location">
    <subcellularLocation>
        <location evidence="1">Membrane</location>
        <topology evidence="1">Single-pass type IV membrane protein</topology>
    </subcellularLocation>
</comment>
<comment type="function">
    <text evidence="7">Required for vesicle fusion with the plasma membrane.</text>
</comment>
<evidence type="ECO:0000256" key="9">
    <source>
        <dbReference type="SAM" id="Phobius"/>
    </source>
</evidence>
<dbReference type="SMART" id="SM00503">
    <property type="entry name" value="SynN"/>
    <property type="match status" value="1"/>
</dbReference>
<keyword evidence="10" id="KW-0732">Signal</keyword>
<dbReference type="Gene3D" id="1.20.58.70">
    <property type="match status" value="1"/>
</dbReference>
<dbReference type="GO" id="GO:0005484">
    <property type="term" value="F:SNAP receptor activity"/>
    <property type="evidence" value="ECO:0007669"/>
    <property type="project" value="TreeGrafter"/>
</dbReference>
<dbReference type="GO" id="GO:0070300">
    <property type="term" value="F:phosphatidic acid binding"/>
    <property type="evidence" value="ECO:0007669"/>
    <property type="project" value="UniProtKB-ARBA"/>
</dbReference>
<dbReference type="GO" id="GO:0012505">
    <property type="term" value="C:endomembrane system"/>
    <property type="evidence" value="ECO:0007669"/>
    <property type="project" value="TreeGrafter"/>
</dbReference>
<feature type="signal peptide" evidence="10">
    <location>
        <begin position="1"/>
        <end position="32"/>
    </location>
</feature>
<dbReference type="VEuPathDB" id="FungiDB:BON22_1801"/>
<dbReference type="SUPFAM" id="SSF47661">
    <property type="entry name" value="t-snare proteins"/>
    <property type="match status" value="1"/>
</dbReference>
<dbReference type="CDD" id="cd15849">
    <property type="entry name" value="SNARE_Sso1"/>
    <property type="match status" value="1"/>
</dbReference>
<sequence>MSLRKTRGHYGSRGRALFKLCHLVLLVLVQYGYDNSNPYGESYDLNNYNDGGDDFVNYMNQITDINNDLENYKQLVELIEFNQKKLLNEVNEEQEAATRKQLDNLMSQASSMQQTLKTKIKSAQAQAGSDSAKQAQAENSRQAFLKLIQDYRVSEADYKEANRDQAARQYKIVRPDATDVEVREAIDDVGGQQIFSQAILNSTRRGEARTALAEVQARHKELQKLEKTMAELAQLFHDMEELVVEQNVQVQNIDQSVAGAQKDVELGLGHTDKAVESARKARTKKCWCYALLIIILIIIIVVIVVPLVTHFT</sequence>
<evidence type="ECO:0000256" key="8">
    <source>
        <dbReference type="SAM" id="Coils"/>
    </source>
</evidence>
<dbReference type="Pfam" id="PF05739">
    <property type="entry name" value="SNARE"/>
    <property type="match status" value="1"/>
</dbReference>
<dbReference type="PANTHER" id="PTHR19957">
    <property type="entry name" value="SYNTAXIN"/>
    <property type="match status" value="1"/>
</dbReference>
<reference evidence="12" key="1">
    <citation type="journal article" date="2014" name="Genome Announc.">
        <title>Genome sequence of the yeast Cyberlindnera fabianii (Hansenula fabianii).</title>
        <authorList>
            <person name="Freel K.C."/>
            <person name="Sarilar V."/>
            <person name="Neuveglise C."/>
            <person name="Devillers H."/>
            <person name="Friedrich A."/>
            <person name="Schacherer J."/>
        </authorList>
    </citation>
    <scope>NUCLEOTIDE SEQUENCE</scope>
    <source>
        <strain evidence="12">YJS4271</strain>
    </source>
</reference>
<evidence type="ECO:0000313" key="12">
    <source>
        <dbReference type="EMBL" id="CDR43983.1"/>
    </source>
</evidence>
<proteinExistence type="inferred from homology"/>
<dbReference type="GO" id="GO:0005886">
    <property type="term" value="C:plasma membrane"/>
    <property type="evidence" value="ECO:0007669"/>
    <property type="project" value="TreeGrafter"/>
</dbReference>
<dbReference type="SMART" id="SM00397">
    <property type="entry name" value="t_SNARE"/>
    <property type="match status" value="1"/>
</dbReference>
<dbReference type="GO" id="GO:0031321">
    <property type="term" value="P:ascospore-type prospore assembly"/>
    <property type="evidence" value="ECO:0007669"/>
    <property type="project" value="UniProtKB-ARBA"/>
</dbReference>
<feature type="transmembrane region" description="Helical" evidence="9">
    <location>
        <begin position="286"/>
        <end position="308"/>
    </location>
</feature>
<keyword evidence="3 9" id="KW-0812">Transmembrane</keyword>
<dbReference type="InterPro" id="IPR010989">
    <property type="entry name" value="SNARE"/>
</dbReference>
<feature type="coiled-coil region" evidence="8">
    <location>
        <begin position="205"/>
        <end position="245"/>
    </location>
</feature>
<protein>
    <submittedName>
        <fullName evidence="12">CYFA0S13e01156g1_1</fullName>
    </submittedName>
</protein>
<dbReference type="InterPro" id="IPR045242">
    <property type="entry name" value="Syntaxin"/>
</dbReference>
<accession>A0A061B7X5</accession>
<evidence type="ECO:0000256" key="10">
    <source>
        <dbReference type="SAM" id="SignalP"/>
    </source>
</evidence>
<evidence type="ECO:0000256" key="5">
    <source>
        <dbReference type="ARBA" id="ARBA00023054"/>
    </source>
</evidence>
<evidence type="ECO:0000256" key="2">
    <source>
        <dbReference type="ARBA" id="ARBA00009063"/>
    </source>
</evidence>
<organism evidence="12">
    <name type="scientific">Cyberlindnera fabianii</name>
    <name type="common">Yeast</name>
    <name type="synonym">Hansenula fabianii</name>
    <dbReference type="NCBI Taxonomy" id="36022"/>
    <lineage>
        <taxon>Eukaryota</taxon>
        <taxon>Fungi</taxon>
        <taxon>Dikarya</taxon>
        <taxon>Ascomycota</taxon>
        <taxon>Saccharomycotina</taxon>
        <taxon>Saccharomycetes</taxon>
        <taxon>Phaffomycetales</taxon>
        <taxon>Phaffomycetaceae</taxon>
        <taxon>Cyberlindnera</taxon>
    </lineage>
</organism>